<name>A0A8S4F668_PLUXY</name>
<comment type="caution">
    <text evidence="2">The sequence shown here is derived from an EMBL/GenBank/DDBJ whole genome shotgun (WGS) entry which is preliminary data.</text>
</comment>
<dbReference type="InterPro" id="IPR036682">
    <property type="entry name" value="OS_D_A10/PebIII_sf"/>
</dbReference>
<evidence type="ECO:0000313" key="2">
    <source>
        <dbReference type="EMBL" id="CAG9123659.1"/>
    </source>
</evidence>
<proteinExistence type="predicted"/>
<dbReference type="PANTHER" id="PTHR11257">
    <property type="entry name" value="CHEMOSENSORY PROTEIN-RELATED"/>
    <property type="match status" value="1"/>
</dbReference>
<evidence type="ECO:0000256" key="1">
    <source>
        <dbReference type="SAM" id="SignalP"/>
    </source>
</evidence>
<keyword evidence="1" id="KW-0732">Signal</keyword>
<evidence type="ECO:0000313" key="3">
    <source>
        <dbReference type="Proteomes" id="UP000653454"/>
    </source>
</evidence>
<reference evidence="2" key="1">
    <citation type="submission" date="2020-11" db="EMBL/GenBank/DDBJ databases">
        <authorList>
            <person name="Whiteford S."/>
        </authorList>
    </citation>
    <scope>NUCLEOTIDE SEQUENCE</scope>
</reference>
<sequence>MKFLLILSVVAAVALARPEDLYDDSKTNLDVDELVANDRLLKGYASCFLNKGPCTPEGNNIKKFIPDAVENSCQKCTPKLRVLVRKMSNGIKTKLPKEWKDLEALYDPEGKHSSKVDAFLAQTD</sequence>
<dbReference type="InterPro" id="IPR005055">
    <property type="entry name" value="A10/PebIII"/>
</dbReference>
<protein>
    <submittedName>
        <fullName evidence="2">(diamondback moth) hypothetical protein</fullName>
    </submittedName>
</protein>
<dbReference type="EMBL" id="CAJHNJ030000029">
    <property type="protein sequence ID" value="CAG9123659.1"/>
    <property type="molecule type" value="Genomic_DNA"/>
</dbReference>
<feature type="chain" id="PRO_5035936339" evidence="1">
    <location>
        <begin position="17"/>
        <end position="124"/>
    </location>
</feature>
<dbReference type="SUPFAM" id="SSF100910">
    <property type="entry name" value="Chemosensory protein Csp2"/>
    <property type="match status" value="1"/>
</dbReference>
<dbReference type="Proteomes" id="UP000653454">
    <property type="component" value="Unassembled WGS sequence"/>
</dbReference>
<accession>A0A8S4F668</accession>
<gene>
    <name evidence="2" type="ORF">PLXY2_LOCUS7997</name>
</gene>
<dbReference type="PANTHER" id="PTHR11257:SF13">
    <property type="entry name" value="GEO07322P1"/>
    <property type="match status" value="1"/>
</dbReference>
<dbReference type="Pfam" id="PF03392">
    <property type="entry name" value="OS-D"/>
    <property type="match status" value="1"/>
</dbReference>
<dbReference type="Gene3D" id="1.10.2080.10">
    <property type="entry name" value="Insect odorant-binding protein A10/Ejaculatory bulb-specific protein 3"/>
    <property type="match status" value="1"/>
</dbReference>
<feature type="signal peptide" evidence="1">
    <location>
        <begin position="1"/>
        <end position="16"/>
    </location>
</feature>
<organism evidence="2 3">
    <name type="scientific">Plutella xylostella</name>
    <name type="common">Diamondback moth</name>
    <name type="synonym">Plutella maculipennis</name>
    <dbReference type="NCBI Taxonomy" id="51655"/>
    <lineage>
        <taxon>Eukaryota</taxon>
        <taxon>Metazoa</taxon>
        <taxon>Ecdysozoa</taxon>
        <taxon>Arthropoda</taxon>
        <taxon>Hexapoda</taxon>
        <taxon>Insecta</taxon>
        <taxon>Pterygota</taxon>
        <taxon>Neoptera</taxon>
        <taxon>Endopterygota</taxon>
        <taxon>Lepidoptera</taxon>
        <taxon>Glossata</taxon>
        <taxon>Ditrysia</taxon>
        <taxon>Yponomeutoidea</taxon>
        <taxon>Plutellidae</taxon>
        <taxon>Plutella</taxon>
    </lineage>
</organism>
<dbReference type="AlphaFoldDB" id="A0A8S4F668"/>
<keyword evidence="3" id="KW-1185">Reference proteome</keyword>